<name>A0A1B7M2H2_9MICC</name>
<gene>
    <name evidence="2" type="ORF">A6F49_04660</name>
</gene>
<evidence type="ECO:0000313" key="2">
    <source>
        <dbReference type="EMBL" id="OAV62802.1"/>
    </source>
</evidence>
<feature type="compositionally biased region" description="Basic and acidic residues" evidence="1">
    <location>
        <begin position="129"/>
        <end position="139"/>
    </location>
</feature>
<evidence type="ECO:0000256" key="1">
    <source>
        <dbReference type="SAM" id="MobiDB-lite"/>
    </source>
</evidence>
<evidence type="ECO:0000313" key="3">
    <source>
        <dbReference type="Proteomes" id="UP000078292"/>
    </source>
</evidence>
<sequence>MKTITLRGNMAGDVILYNEDDIERVRGVATVIENHYNPKTEQYDKQQDFPFTVFGREALNLAETVANIKDETGKYPPMAITCRVESYKEEGENRKGDVVDKTHLSLTMIAGGPDLRWHVGSLEEDGLADEAREARESRSSRGRSGRSGGRGRSRRRGREEEADETDDIDEDVEEDVVDEDGADEEEEEKPRRSRSSRSSSRSGGSASRSGGSARSSRTSRSSRSRSGGSRRSRGYDD</sequence>
<dbReference type="Proteomes" id="UP000078292">
    <property type="component" value="Unassembled WGS sequence"/>
</dbReference>
<proteinExistence type="predicted"/>
<feature type="compositionally biased region" description="Low complexity" evidence="1">
    <location>
        <begin position="196"/>
        <end position="219"/>
    </location>
</feature>
<dbReference type="EMBL" id="LXEY01000008">
    <property type="protein sequence ID" value="OAV62802.1"/>
    <property type="molecule type" value="Genomic_DNA"/>
</dbReference>
<feature type="compositionally biased region" description="Basic residues" evidence="1">
    <location>
        <begin position="220"/>
        <end position="237"/>
    </location>
</feature>
<dbReference type="RefSeq" id="WP_043055539.1">
    <property type="nucleotide sequence ID" value="NZ_LXEY01000008.1"/>
</dbReference>
<dbReference type="STRING" id="1837282.A6F49_04660"/>
<feature type="compositionally biased region" description="Acidic residues" evidence="1">
    <location>
        <begin position="160"/>
        <end position="187"/>
    </location>
</feature>
<protein>
    <submittedName>
        <fullName evidence="2">Uncharacterized protein</fullName>
    </submittedName>
</protein>
<comment type="caution">
    <text evidence="2">The sequence shown here is derived from an EMBL/GenBank/DDBJ whole genome shotgun (WGS) entry which is preliminary data.</text>
</comment>
<dbReference type="AlphaFoldDB" id="A0A1B7M2H2"/>
<organism evidence="2 3">
    <name type="scientific">Enteractinococcus helveticum</name>
    <dbReference type="NCBI Taxonomy" id="1837282"/>
    <lineage>
        <taxon>Bacteria</taxon>
        <taxon>Bacillati</taxon>
        <taxon>Actinomycetota</taxon>
        <taxon>Actinomycetes</taxon>
        <taxon>Micrococcales</taxon>
        <taxon>Micrococcaceae</taxon>
    </lineage>
</organism>
<keyword evidence="3" id="KW-1185">Reference proteome</keyword>
<feature type="compositionally biased region" description="Basic residues" evidence="1">
    <location>
        <begin position="140"/>
        <end position="156"/>
    </location>
</feature>
<accession>A0A1B7M2H2</accession>
<reference evidence="2 3" key="1">
    <citation type="submission" date="2016-04" db="EMBL/GenBank/DDBJ databases">
        <title>First whole genome shotgun sequence of the bacterium Enteractinococcus sp. strain UASWS1574.</title>
        <authorList>
            <person name="Crovadore J."/>
            <person name="Chablais R."/>
            <person name="Lefort F."/>
        </authorList>
    </citation>
    <scope>NUCLEOTIDE SEQUENCE [LARGE SCALE GENOMIC DNA]</scope>
    <source>
        <strain evidence="2 3">UASWS1574</strain>
    </source>
</reference>
<feature type="region of interest" description="Disordered" evidence="1">
    <location>
        <begin position="127"/>
        <end position="237"/>
    </location>
</feature>